<dbReference type="EMBL" id="CP002801">
    <property type="protein sequence ID" value="AEH08337.1"/>
    <property type="molecule type" value="Genomic_DNA"/>
</dbReference>
<gene>
    <name evidence="2" type="ordered locus">FsymDg_0825</name>
</gene>
<evidence type="ECO:0000313" key="2">
    <source>
        <dbReference type="EMBL" id="AEH08337.1"/>
    </source>
</evidence>
<organism evidence="2 3">
    <name type="scientific">Candidatus Protofrankia datiscae</name>
    <dbReference type="NCBI Taxonomy" id="2716812"/>
    <lineage>
        <taxon>Bacteria</taxon>
        <taxon>Bacillati</taxon>
        <taxon>Actinomycetota</taxon>
        <taxon>Actinomycetes</taxon>
        <taxon>Frankiales</taxon>
        <taxon>Frankiaceae</taxon>
        <taxon>Protofrankia</taxon>
    </lineage>
</organism>
<dbReference type="AlphaFoldDB" id="F8AWD6"/>
<evidence type="ECO:0000256" key="1">
    <source>
        <dbReference type="SAM" id="MobiDB-lite"/>
    </source>
</evidence>
<evidence type="ECO:0000313" key="3">
    <source>
        <dbReference type="Proteomes" id="UP000001549"/>
    </source>
</evidence>
<sequence>MHIVGCGNAGATRQRSTRAAVRAVEDPPEAAWPNGGQPVAVVILVPTIGITAPGRTADAARALLSPAPTRVLSGARTRRMSAVRVRPARYEDPPTPTQLGLPTPGLPGYKNIIIIILLAEIARARYLEHVIQMVGRHRLQRTPRVTVKFVTGISSGPECKIRTTHCRHPDTRHADTRGICAGIRGRRQPGRPGPLPSVLPVGTPCEHFATLSYLNCAEQYRCHNSSRSRFTFRTSATQK</sequence>
<dbReference type="KEGG" id="fsy:FsymDg_0825"/>
<dbReference type="HOGENOM" id="CLU_1159727_0_0_11"/>
<protein>
    <submittedName>
        <fullName evidence="2">Uncharacterized protein</fullName>
    </submittedName>
</protein>
<keyword evidence="3" id="KW-1185">Reference proteome</keyword>
<proteinExistence type="predicted"/>
<reference evidence="2 3" key="1">
    <citation type="submission" date="2011-05" db="EMBL/GenBank/DDBJ databases">
        <title>Complete sequence of chromosome of Frankia symbiont of Datisca glomerata.</title>
        <authorList>
            <consortium name="US DOE Joint Genome Institute"/>
            <person name="Lucas S."/>
            <person name="Han J."/>
            <person name="Lapidus A."/>
            <person name="Cheng J.-F."/>
            <person name="Goodwin L."/>
            <person name="Pitluck S."/>
            <person name="Peters L."/>
            <person name="Mikhailova N."/>
            <person name="Chertkov O."/>
            <person name="Teshima H."/>
            <person name="Han C."/>
            <person name="Tapia R."/>
            <person name="Land M."/>
            <person name="Hauser L."/>
            <person name="Kyrpides N."/>
            <person name="Ivanova N."/>
            <person name="Pagani I."/>
            <person name="Berry A."/>
            <person name="Pawlowski K."/>
            <person name="Persson T."/>
            <person name="Vanden Heuvel B."/>
            <person name="Benson D."/>
            <person name="Woyke T."/>
        </authorList>
    </citation>
    <scope>NUCLEOTIDE SEQUENCE [LARGE SCALE GENOMIC DNA]</scope>
    <source>
        <strain evidence="3">4085684</strain>
    </source>
</reference>
<dbReference type="Proteomes" id="UP000001549">
    <property type="component" value="Chromosome"/>
</dbReference>
<name>F8AWD6_9ACTN</name>
<feature type="region of interest" description="Disordered" evidence="1">
    <location>
        <begin position="83"/>
        <end position="102"/>
    </location>
</feature>
<accession>F8AWD6</accession>